<proteinExistence type="predicted"/>
<protein>
    <recommendedName>
        <fullName evidence="4">SCD5-like protein</fullName>
    </recommendedName>
</protein>
<evidence type="ECO:0000313" key="2">
    <source>
        <dbReference type="EMBL" id="CAI4052326.1"/>
    </source>
</evidence>
<feature type="compositionally biased region" description="Polar residues" evidence="1">
    <location>
        <begin position="284"/>
        <end position="293"/>
    </location>
</feature>
<evidence type="ECO:0000313" key="3">
    <source>
        <dbReference type="Proteomes" id="UP001162087"/>
    </source>
</evidence>
<gene>
    <name evidence="2" type="primary">SKDI15G4650</name>
    <name evidence="2" type="ORF">SKDI_15G4650</name>
</gene>
<feature type="region of interest" description="Disordered" evidence="1">
    <location>
        <begin position="591"/>
        <end position="719"/>
    </location>
</feature>
<feature type="region of interest" description="Disordered" evidence="1">
    <location>
        <begin position="1"/>
        <end position="86"/>
    </location>
</feature>
<evidence type="ECO:0008006" key="4">
    <source>
        <dbReference type="Google" id="ProtNLM"/>
    </source>
</evidence>
<feature type="compositionally biased region" description="Polar residues" evidence="1">
    <location>
        <begin position="591"/>
        <end position="657"/>
    </location>
</feature>
<feature type="compositionally biased region" description="Polar residues" evidence="1">
    <location>
        <begin position="510"/>
        <end position="577"/>
    </location>
</feature>
<name>A0AA35NN15_SACK1</name>
<dbReference type="Proteomes" id="UP001162087">
    <property type="component" value="Chromosome 15"/>
</dbReference>
<dbReference type="EMBL" id="OX365910">
    <property type="protein sequence ID" value="CAI4052326.1"/>
    <property type="molecule type" value="Genomic_DNA"/>
</dbReference>
<feature type="region of interest" description="Disordered" evidence="1">
    <location>
        <begin position="510"/>
        <end position="579"/>
    </location>
</feature>
<reference evidence="2" key="1">
    <citation type="submission" date="2022-10" db="EMBL/GenBank/DDBJ databases">
        <authorList>
            <person name="Byrne P K."/>
        </authorList>
    </citation>
    <scope>NUCLEOTIDE SEQUENCE</scope>
    <source>
        <strain evidence="2">IFO1802</strain>
    </source>
</reference>
<sequence>MSFDWLNVPGLDLGSGDQTEKRQSNGLGPPSVSFDFGINAAAPRDSSFWDQGSRSQSDTTLSYRNNNPKAGTNSATNVNSPLDGDPHAEVRLPGGDAYTETPEDMQVPLSLSQNQLTHEEIRTYLRWYNYICLRTRGKLVRLNDVFRFLTNFNLSQQIKERIVEIFRSCKNALNVGQFFAVLRLISRAIVHGILPLRRMILDKAPVPKPRPILSSENHEEVYEEIEDDDNTVRAGDRKVDFDSFASLLLTGTTARKRVRRRIKNSNFKSKKVRFSEHVAFQDPPNLNQESFDNNGAKKQIGGGENGYQDSSNDGPLDLTLPMDQLLKRLYKGRHNSGLVSSLPSEQQETEEEKKVLEDMKDSLSHFKQIQTVDSASLPMSSVLLQNGNNLATNNANSNGVPQQVPLEPLKPTATGSANHLVREEYNQGILSNSGATQTGLQPLKPTATGSANYLMRSHVDQPQTIQSTNMADGVGNSGGLQPLKPTATGSANYLMKQHLSPSANNTASSMFQQQFTNQSSSPQPTGQFMNSPNIIVSQDNQQQQSYHGVGSTHSKIEPSNISPQHTYSNNIRINNGNVMPMPKVEISSALSPQNTFPQHPQSHLLSPQNTISQHQQSHMVSPQSTFAQSQPTMISPQNTYPNNQPTMISPQHTYTNSQQQTQHLPPPPPPRIQQQQQHASIVSPQNSYPNMLKQTNLAPTHNTYTNSPNIQSPSFLSPQNAANSYFQSLLSTSPSPNPTPPNAVTANNNNANNSISSFQPNMPSSNPAMSISQSHQTYNGNYPAINQRQQQSQAQQPMYGGQLSHMQQHPGQPHLSNPTMQNQPNKPNYGMLGHQVPQQQQFPFNTDVNRSNSSDILGNLQSLQQQVDALQIQYNRRP</sequence>
<keyword evidence="3" id="KW-1185">Reference proteome</keyword>
<feature type="compositionally biased region" description="Polar residues" evidence="1">
    <location>
        <begin position="678"/>
        <end position="719"/>
    </location>
</feature>
<dbReference type="RefSeq" id="XP_056085315.1">
    <property type="nucleotide sequence ID" value="XM_056231503.1"/>
</dbReference>
<dbReference type="AlphaFoldDB" id="A0AA35NN15"/>
<dbReference type="GeneID" id="80927341"/>
<feature type="region of interest" description="Disordered" evidence="1">
    <location>
        <begin position="802"/>
        <end position="833"/>
    </location>
</feature>
<feature type="region of interest" description="Disordered" evidence="1">
    <location>
        <begin position="282"/>
        <end position="316"/>
    </location>
</feature>
<evidence type="ECO:0000256" key="1">
    <source>
        <dbReference type="SAM" id="MobiDB-lite"/>
    </source>
</evidence>
<organism evidence="2 3">
    <name type="scientific">Saccharomyces kudriavzevii (strain ATCC MYA-4449 / AS 2.2408 / CBS 8840 / NBRC 1802 / NCYC 2889)</name>
    <name type="common">Yeast</name>
    <dbReference type="NCBI Taxonomy" id="226230"/>
    <lineage>
        <taxon>Eukaryota</taxon>
        <taxon>Fungi</taxon>
        <taxon>Dikarya</taxon>
        <taxon>Ascomycota</taxon>
        <taxon>Saccharomycotina</taxon>
        <taxon>Saccharomycetes</taxon>
        <taxon>Saccharomycetales</taxon>
        <taxon>Saccharomycetaceae</taxon>
        <taxon>Saccharomyces</taxon>
    </lineage>
</organism>
<accession>A0AA35NN15</accession>
<feature type="compositionally biased region" description="Polar residues" evidence="1">
    <location>
        <begin position="804"/>
        <end position="826"/>
    </location>
</feature>
<feature type="compositionally biased region" description="Polar residues" evidence="1">
    <location>
        <begin position="48"/>
        <end position="80"/>
    </location>
</feature>